<evidence type="ECO:0000313" key="3">
    <source>
        <dbReference type="Proteomes" id="UP000024635"/>
    </source>
</evidence>
<comment type="caution">
    <text evidence="2">The sequence shown here is derived from an EMBL/GenBank/DDBJ whole genome shotgun (WGS) entry which is preliminary data.</text>
</comment>
<proteinExistence type="predicted"/>
<organism evidence="2 3">
    <name type="scientific">Ancylostoma ceylanicum</name>
    <dbReference type="NCBI Taxonomy" id="53326"/>
    <lineage>
        <taxon>Eukaryota</taxon>
        <taxon>Metazoa</taxon>
        <taxon>Ecdysozoa</taxon>
        <taxon>Nematoda</taxon>
        <taxon>Chromadorea</taxon>
        <taxon>Rhabditida</taxon>
        <taxon>Rhabditina</taxon>
        <taxon>Rhabditomorpha</taxon>
        <taxon>Strongyloidea</taxon>
        <taxon>Ancylostomatidae</taxon>
        <taxon>Ancylostomatinae</taxon>
        <taxon>Ancylostoma</taxon>
    </lineage>
</organism>
<evidence type="ECO:0000313" key="2">
    <source>
        <dbReference type="EMBL" id="EYC20157.1"/>
    </source>
</evidence>
<dbReference type="EMBL" id="JARK01001358">
    <property type="protein sequence ID" value="EYC20157.1"/>
    <property type="molecule type" value="Genomic_DNA"/>
</dbReference>
<reference evidence="3" key="1">
    <citation type="journal article" date="2015" name="Nat. Genet.">
        <title>The genome and transcriptome of the zoonotic hookworm Ancylostoma ceylanicum identify infection-specific gene families.</title>
        <authorList>
            <person name="Schwarz E.M."/>
            <person name="Hu Y."/>
            <person name="Antoshechkin I."/>
            <person name="Miller M.M."/>
            <person name="Sternberg P.W."/>
            <person name="Aroian R.V."/>
        </authorList>
    </citation>
    <scope>NUCLEOTIDE SEQUENCE</scope>
    <source>
        <strain evidence="3">HY135</strain>
    </source>
</reference>
<feature type="domain" description="MULE transposase" evidence="1">
    <location>
        <begin position="119"/>
        <end position="176"/>
    </location>
</feature>
<dbReference type="OrthoDB" id="5839913at2759"/>
<keyword evidence="3" id="KW-1185">Reference proteome</keyword>
<dbReference type="AlphaFoldDB" id="A0A016UZE7"/>
<dbReference type="InterPro" id="IPR018289">
    <property type="entry name" value="MULE_transposase_dom"/>
</dbReference>
<dbReference type="Proteomes" id="UP000024635">
    <property type="component" value="Unassembled WGS sequence"/>
</dbReference>
<evidence type="ECO:0000259" key="1">
    <source>
        <dbReference type="Pfam" id="PF10551"/>
    </source>
</evidence>
<accession>A0A016UZE7</accession>
<gene>
    <name evidence="2" type="primary">Acey_s0022.g480</name>
    <name evidence="2" type="ORF">Y032_0022g480</name>
</gene>
<name>A0A016UZE7_9BILA</name>
<dbReference type="Pfam" id="PF10551">
    <property type="entry name" value="MULE"/>
    <property type="match status" value="1"/>
</dbReference>
<sequence length="352" mass="40683">MIKEKAAEEAGICKEMVAQHYRKGPSSRRDAIRRAVRVHDSPEAPASMEMIPDNLRVLNDGSLFVHRLEQTLHVYYNTSTIQMAAQLGLHALVADGVHTFQPRQLKRKGQLYTVHGVCNNGVEVYTIIFRHLKDELGAAVPPRLRIVLDYEKAAINAVKRVFPHATEQGCAFHLAQAWNRRRDRLGLRRFIKEAVGVAKSLEVERWWYTIEGLVYLSRRLHREVRALAAPPVPREHAAYPLCEEFLKYLRETWYIGMFADFQLNTLIEGDHPTLTKLILVLRDLDGEAQSALITLEQDPSHSKHLRRKDRERRKRIAHEMSSFNENYQRGVSRMEVDEYCCYMARFVAETSV</sequence>
<protein>
    <recommendedName>
        <fullName evidence="1">MULE transposase domain-containing protein</fullName>
    </recommendedName>
</protein>